<dbReference type="GO" id="GO:0004722">
    <property type="term" value="F:protein serine/threonine phosphatase activity"/>
    <property type="evidence" value="ECO:0007669"/>
    <property type="project" value="UniProtKB-EC"/>
</dbReference>
<keyword evidence="12" id="KW-0472">Membrane</keyword>
<gene>
    <name evidence="16" type="ORF">RHSIM_Rhsim03G0210800</name>
</gene>
<name>A0A834HDD6_RHOSS</name>
<dbReference type="PROSITE" id="PS51746">
    <property type="entry name" value="PPM_2"/>
    <property type="match status" value="1"/>
</dbReference>
<dbReference type="PANTHER" id="PTHR13832">
    <property type="entry name" value="PROTEIN PHOSPHATASE 2C"/>
    <property type="match status" value="1"/>
</dbReference>
<sequence length="387" mass="42244">MWESNPLKSVNEGIIDVSNSAHRSSKKNAAPVKGRGGSRCCSAIAIDAPSTASAGVAGVRWGSVKLQGPREEMEDDAVVVRSDDLDGFSYAAVFDGHAGFSSVKEELYKECVTTLQSGLLLSGKDLNNTSKALQEAFERADAKLLHWLDESGEEVESGSTATVLFIGNERIFVAHVGDSCVVLSRSGKAEVLTNPHRPYGRNRVSLQEIKRIREAGGWIVDGRICGDISVSCAFGDMRFKTKKKEMLEKGVEEGRWSPKFISRVQFTGDLVTATPDIYQVTLGSDAEFILLASDGLWDYMNSSDAVNFVRDQLRKHGDVQLACEALGRAALDQRSQDNVTIVIADLGRTDWQSLPLQQESFVFEMGQAFATIVMVSLGIWMSSQFSL</sequence>
<dbReference type="InterPro" id="IPR036457">
    <property type="entry name" value="PPM-type-like_dom_sf"/>
</dbReference>
<comment type="caution">
    <text evidence="16">The sequence shown here is derived from an EMBL/GenBank/DDBJ whole genome shotgun (WGS) entry which is preliminary data.</text>
</comment>
<evidence type="ECO:0000256" key="6">
    <source>
        <dbReference type="ARBA" id="ARBA00022692"/>
    </source>
</evidence>
<evidence type="ECO:0000313" key="16">
    <source>
        <dbReference type="EMBL" id="KAF7149079.1"/>
    </source>
</evidence>
<keyword evidence="7" id="KW-0479">Metal-binding</keyword>
<dbReference type="OrthoDB" id="10264738at2759"/>
<comment type="subcellular location">
    <subcellularLocation>
        <location evidence="3">Membrane</location>
        <topology evidence="3">Single-pass membrane protein</topology>
    </subcellularLocation>
</comment>
<dbReference type="SUPFAM" id="SSF81606">
    <property type="entry name" value="PP2C-like"/>
    <property type="match status" value="1"/>
</dbReference>
<comment type="cofactor">
    <cofactor evidence="1">
        <name>Mn(2+)</name>
        <dbReference type="ChEBI" id="CHEBI:29035"/>
    </cofactor>
</comment>
<keyword evidence="11" id="KW-1133">Transmembrane helix</keyword>
<keyword evidence="10 14" id="KW-0904">Protein phosphatase</keyword>
<keyword evidence="6" id="KW-0812">Transmembrane</keyword>
<reference evidence="16" key="1">
    <citation type="submission" date="2019-11" db="EMBL/GenBank/DDBJ databases">
        <authorList>
            <person name="Liu Y."/>
            <person name="Hou J."/>
            <person name="Li T.-Q."/>
            <person name="Guan C.-H."/>
            <person name="Wu X."/>
            <person name="Wu H.-Z."/>
            <person name="Ling F."/>
            <person name="Zhang R."/>
            <person name="Shi X.-G."/>
            <person name="Ren J.-P."/>
            <person name="Chen E.-F."/>
            <person name="Sun J.-M."/>
        </authorList>
    </citation>
    <scope>NUCLEOTIDE SEQUENCE</scope>
    <source>
        <strain evidence="16">Adult_tree_wgs_1</strain>
        <tissue evidence="16">Leaves</tissue>
    </source>
</reference>
<evidence type="ECO:0000256" key="1">
    <source>
        <dbReference type="ARBA" id="ARBA00001936"/>
    </source>
</evidence>
<evidence type="ECO:0000256" key="10">
    <source>
        <dbReference type="ARBA" id="ARBA00022912"/>
    </source>
</evidence>
<dbReference type="InterPro" id="IPR000222">
    <property type="entry name" value="PP2C_BS"/>
</dbReference>
<keyword evidence="13" id="KW-0464">Manganese</keyword>
<dbReference type="InterPro" id="IPR015655">
    <property type="entry name" value="PP2C"/>
</dbReference>
<dbReference type="Gene3D" id="3.60.40.10">
    <property type="entry name" value="PPM-type phosphatase domain"/>
    <property type="match status" value="1"/>
</dbReference>
<proteinExistence type="inferred from homology"/>
<dbReference type="InterPro" id="IPR001932">
    <property type="entry name" value="PPM-type_phosphatase-like_dom"/>
</dbReference>
<evidence type="ECO:0000256" key="7">
    <source>
        <dbReference type="ARBA" id="ARBA00022723"/>
    </source>
</evidence>
<organism evidence="16 17">
    <name type="scientific">Rhododendron simsii</name>
    <name type="common">Sims's rhododendron</name>
    <dbReference type="NCBI Taxonomy" id="118357"/>
    <lineage>
        <taxon>Eukaryota</taxon>
        <taxon>Viridiplantae</taxon>
        <taxon>Streptophyta</taxon>
        <taxon>Embryophyta</taxon>
        <taxon>Tracheophyta</taxon>
        <taxon>Spermatophyta</taxon>
        <taxon>Magnoliopsida</taxon>
        <taxon>eudicotyledons</taxon>
        <taxon>Gunneridae</taxon>
        <taxon>Pentapetalae</taxon>
        <taxon>asterids</taxon>
        <taxon>Ericales</taxon>
        <taxon>Ericaceae</taxon>
        <taxon>Ericoideae</taxon>
        <taxon>Rhodoreae</taxon>
        <taxon>Rhododendron</taxon>
    </lineage>
</organism>
<dbReference type="CDD" id="cd00143">
    <property type="entry name" value="PP2Cc"/>
    <property type="match status" value="1"/>
</dbReference>
<evidence type="ECO:0000256" key="13">
    <source>
        <dbReference type="ARBA" id="ARBA00023211"/>
    </source>
</evidence>
<feature type="domain" description="PPM-type phosphatase" evidence="15">
    <location>
        <begin position="60"/>
        <end position="346"/>
    </location>
</feature>
<evidence type="ECO:0000256" key="3">
    <source>
        <dbReference type="ARBA" id="ARBA00004167"/>
    </source>
</evidence>
<keyword evidence="17" id="KW-1185">Reference proteome</keyword>
<dbReference type="PANTHER" id="PTHR13832:SF589">
    <property type="entry name" value="[PYRUVATE DEHYDROGENASE [ACETYL-TRANSFERRING]]-PHOSPHATASE 2, MITOCHONDRIAL"/>
    <property type="match status" value="1"/>
</dbReference>
<dbReference type="GO" id="GO:0016020">
    <property type="term" value="C:membrane"/>
    <property type="evidence" value="ECO:0007669"/>
    <property type="project" value="UniProtKB-SubCell"/>
</dbReference>
<evidence type="ECO:0000256" key="14">
    <source>
        <dbReference type="RuleBase" id="RU003465"/>
    </source>
</evidence>
<evidence type="ECO:0000259" key="15">
    <source>
        <dbReference type="PROSITE" id="PS51746"/>
    </source>
</evidence>
<comment type="cofactor">
    <cofactor evidence="2">
        <name>Mg(2+)</name>
        <dbReference type="ChEBI" id="CHEBI:18420"/>
    </cofactor>
</comment>
<keyword evidence="8 14" id="KW-0378">Hydrolase</keyword>
<dbReference type="FunFam" id="3.60.40.10:FF:000049">
    <property type="entry name" value="Protein phosphatase 2C 57"/>
    <property type="match status" value="1"/>
</dbReference>
<dbReference type="Proteomes" id="UP000626092">
    <property type="component" value="Unassembled WGS sequence"/>
</dbReference>
<evidence type="ECO:0000256" key="4">
    <source>
        <dbReference type="ARBA" id="ARBA00006702"/>
    </source>
</evidence>
<dbReference type="PROSITE" id="PS01032">
    <property type="entry name" value="PPM_1"/>
    <property type="match status" value="1"/>
</dbReference>
<evidence type="ECO:0000256" key="5">
    <source>
        <dbReference type="ARBA" id="ARBA00013081"/>
    </source>
</evidence>
<evidence type="ECO:0000256" key="11">
    <source>
        <dbReference type="ARBA" id="ARBA00022989"/>
    </source>
</evidence>
<evidence type="ECO:0000256" key="9">
    <source>
        <dbReference type="ARBA" id="ARBA00022842"/>
    </source>
</evidence>
<dbReference type="GO" id="GO:0046872">
    <property type="term" value="F:metal ion binding"/>
    <property type="evidence" value="ECO:0007669"/>
    <property type="project" value="UniProtKB-KW"/>
</dbReference>
<evidence type="ECO:0000313" key="17">
    <source>
        <dbReference type="Proteomes" id="UP000626092"/>
    </source>
</evidence>
<evidence type="ECO:0000256" key="2">
    <source>
        <dbReference type="ARBA" id="ARBA00001946"/>
    </source>
</evidence>
<dbReference type="EC" id="3.1.3.16" evidence="5"/>
<comment type="similarity">
    <text evidence="4 14">Belongs to the PP2C family.</text>
</comment>
<protein>
    <recommendedName>
        <fullName evidence="5">protein-serine/threonine phosphatase</fullName>
        <ecNumber evidence="5">3.1.3.16</ecNumber>
    </recommendedName>
</protein>
<keyword evidence="9" id="KW-0460">Magnesium</keyword>
<dbReference type="EMBL" id="WJXA01000003">
    <property type="protein sequence ID" value="KAF7149079.1"/>
    <property type="molecule type" value="Genomic_DNA"/>
</dbReference>
<dbReference type="SMART" id="SM00332">
    <property type="entry name" value="PP2Cc"/>
    <property type="match status" value="1"/>
</dbReference>
<accession>A0A834HDD6</accession>
<evidence type="ECO:0000256" key="12">
    <source>
        <dbReference type="ARBA" id="ARBA00023136"/>
    </source>
</evidence>
<dbReference type="AlphaFoldDB" id="A0A834HDD6"/>
<dbReference type="Pfam" id="PF00481">
    <property type="entry name" value="PP2C"/>
    <property type="match status" value="1"/>
</dbReference>
<evidence type="ECO:0000256" key="8">
    <source>
        <dbReference type="ARBA" id="ARBA00022801"/>
    </source>
</evidence>